<dbReference type="PROSITE" id="PS51186">
    <property type="entry name" value="GNAT"/>
    <property type="match status" value="1"/>
</dbReference>
<organism evidence="2 3">
    <name type="scientific">Slackia exigua (strain ATCC 700122 / DSM 15923 / CIP 105133 / JCM 11022 / KCTC 5966 / S-7)</name>
    <dbReference type="NCBI Taxonomy" id="649764"/>
    <lineage>
        <taxon>Bacteria</taxon>
        <taxon>Bacillati</taxon>
        <taxon>Actinomycetota</taxon>
        <taxon>Coriobacteriia</taxon>
        <taxon>Eggerthellales</taxon>
        <taxon>Eggerthellaceae</taxon>
        <taxon>Slackia</taxon>
    </lineage>
</organism>
<evidence type="ECO:0000313" key="3">
    <source>
        <dbReference type="Proteomes" id="UP000006001"/>
    </source>
</evidence>
<dbReference type="GeneID" id="85007940"/>
<dbReference type="OrthoDB" id="6711752at2"/>
<proteinExistence type="predicted"/>
<dbReference type="SUPFAM" id="SSF55729">
    <property type="entry name" value="Acyl-CoA N-acyltransferases (Nat)"/>
    <property type="match status" value="1"/>
</dbReference>
<dbReference type="GO" id="GO:0016747">
    <property type="term" value="F:acyltransferase activity, transferring groups other than amino-acyl groups"/>
    <property type="evidence" value="ECO:0007669"/>
    <property type="project" value="InterPro"/>
</dbReference>
<dbReference type="Gene3D" id="3.40.630.30">
    <property type="match status" value="1"/>
</dbReference>
<keyword evidence="3" id="KW-1185">Reference proteome</keyword>
<dbReference type="Pfam" id="PF00583">
    <property type="entry name" value="Acetyltransf_1"/>
    <property type="match status" value="1"/>
</dbReference>
<dbReference type="InterPro" id="IPR000182">
    <property type="entry name" value="GNAT_dom"/>
</dbReference>
<comment type="caution">
    <text evidence="2">The sequence shown here is derived from an EMBL/GenBank/DDBJ whole genome shotgun (WGS) entry which is preliminary data.</text>
</comment>
<feature type="domain" description="N-acetyltransferase" evidence="1">
    <location>
        <begin position="13"/>
        <end position="208"/>
    </location>
</feature>
<reference evidence="2" key="1">
    <citation type="submission" date="2009-10" db="EMBL/GenBank/DDBJ databases">
        <authorList>
            <person name="Weinstock G."/>
            <person name="Sodergren E."/>
            <person name="Clifton S."/>
            <person name="Fulton L."/>
            <person name="Fulton B."/>
            <person name="Courtney L."/>
            <person name="Fronick C."/>
            <person name="Harrison M."/>
            <person name="Strong C."/>
            <person name="Farmer C."/>
            <person name="Delahaunty K."/>
            <person name="Markovic C."/>
            <person name="Hall O."/>
            <person name="Minx P."/>
            <person name="Tomlinson C."/>
            <person name="Mitreva M."/>
            <person name="Nelson J."/>
            <person name="Hou S."/>
            <person name="Wollam A."/>
            <person name="Pepin K.H."/>
            <person name="Johnson M."/>
            <person name="Bhonagiri V."/>
            <person name="Nash W.E."/>
            <person name="Warren W."/>
            <person name="Chinwalla A."/>
            <person name="Mardis E.R."/>
            <person name="Wilson R.K."/>
        </authorList>
    </citation>
    <scope>NUCLEOTIDE SEQUENCE [LARGE SCALE GENOMIC DNA]</scope>
    <source>
        <strain evidence="2">ATCC 700122</strain>
    </source>
</reference>
<dbReference type="AlphaFoldDB" id="D0WJL3"/>
<gene>
    <name evidence="2" type="ORF">HMPREF0762_02040</name>
</gene>
<sequence>MENMDGDIMTKDVVIREFNIADRAVAARFAMEGMHLDRYVENALERWIYEKYVIREALARSNYLIGAYRDDKLVGFLFGCFKGQPLPYRNSRFIFLQRLFKLLERLSPSSSRGDAYDAANRAMKASLRSEPDVELVFFAIDPACKGKGVGTKLLAAFERACAGMDMFLRTDDACTYQFYEHRGFMRAAERDVAMGGSKGTFTLKCMMYVKHVDA</sequence>
<accession>D0WJL3</accession>
<evidence type="ECO:0000259" key="1">
    <source>
        <dbReference type="PROSITE" id="PS51186"/>
    </source>
</evidence>
<dbReference type="HOGENOM" id="CLU_078717_1_0_11"/>
<dbReference type="STRING" id="649764.HMPREF0762_02040"/>
<dbReference type="RefSeq" id="WP_006363328.1">
    <property type="nucleotide sequence ID" value="NZ_GG700631.1"/>
</dbReference>
<dbReference type="EMBL" id="ACUX02000019">
    <property type="protein sequence ID" value="EEZ60561.1"/>
    <property type="molecule type" value="Genomic_DNA"/>
</dbReference>
<dbReference type="InterPro" id="IPR016181">
    <property type="entry name" value="Acyl_CoA_acyltransferase"/>
</dbReference>
<dbReference type="Proteomes" id="UP000006001">
    <property type="component" value="Unassembled WGS sequence"/>
</dbReference>
<dbReference type="eggNOG" id="ENOG50341FI">
    <property type="taxonomic scope" value="Bacteria"/>
</dbReference>
<name>D0WJL3_SLAES</name>
<evidence type="ECO:0000313" key="2">
    <source>
        <dbReference type="EMBL" id="EEZ60561.1"/>
    </source>
</evidence>
<protein>
    <submittedName>
        <fullName evidence="2">Acetyltransferase, GNAT family</fullName>
    </submittedName>
</protein>